<dbReference type="InterPro" id="IPR036890">
    <property type="entry name" value="HATPase_C_sf"/>
</dbReference>
<evidence type="ECO:0000256" key="2">
    <source>
        <dbReference type="ARBA" id="ARBA00022763"/>
    </source>
</evidence>
<evidence type="ECO:0000259" key="4">
    <source>
        <dbReference type="SMART" id="SM01340"/>
    </source>
</evidence>
<dbReference type="FunFam" id="3.30.230.10:FF:000054">
    <property type="entry name" value="DNA mismatch repair protein PMS1"/>
    <property type="match status" value="1"/>
</dbReference>
<evidence type="ECO:0000256" key="3">
    <source>
        <dbReference type="SAM" id="MobiDB-lite"/>
    </source>
</evidence>
<dbReference type="InterPro" id="IPR020568">
    <property type="entry name" value="Ribosomal_Su5_D2-typ_SF"/>
</dbReference>
<name>A0A0K9NNT8_ZOSMR</name>
<keyword evidence="6" id="KW-1185">Reference proteome</keyword>
<comment type="similarity">
    <text evidence="1">Belongs to the DNA mismatch repair MutL/HexB family.</text>
</comment>
<dbReference type="Proteomes" id="UP000036987">
    <property type="component" value="Unassembled WGS sequence"/>
</dbReference>
<evidence type="ECO:0000313" key="6">
    <source>
        <dbReference type="Proteomes" id="UP000036987"/>
    </source>
</evidence>
<dbReference type="InterPro" id="IPR014762">
    <property type="entry name" value="DNA_mismatch_repair_CS"/>
</dbReference>
<dbReference type="Gene3D" id="3.30.230.10">
    <property type="match status" value="1"/>
</dbReference>
<dbReference type="AlphaFoldDB" id="A0A0K9NNT8"/>
<evidence type="ECO:0000313" key="5">
    <source>
        <dbReference type="EMBL" id="KMZ57620.1"/>
    </source>
</evidence>
<dbReference type="PROSITE" id="PS00058">
    <property type="entry name" value="DNA_MISMATCH_REPAIR_1"/>
    <property type="match status" value="1"/>
</dbReference>
<proteinExistence type="inferred from homology"/>
<dbReference type="InterPro" id="IPR038973">
    <property type="entry name" value="MutL/Mlh/Pms-like"/>
</dbReference>
<sequence length="713" mass="79729">MGGESDTTIIKPIKKSAIHRICSGQVILDLSSAIKELVENSLDAGATCIDISLKEHGVDSFKVADNGCGISPSNFQALALKHHTSKLADFCDLQSLTTFGFRGEALSSLSALGNLIIETRTKCEHVGTHLVFDHIGKVNSETRAARQVGTSVVVEKLFSTLPVRSKEFKRNIRREYGKLVSLLNAYALIAKGVRFVCTNTTGKNSKSVVLKTQGSSSLKDNIINVFGPSTFLCLESFNLSVTDNCRVEGFLSKLGNGNGRNLGDRQFFYINGRPVDMPKVSKLVNEIYRCSNSKQYPIAIMNFLVSTKACDVNVTPDKRKVFFSDEGSLVLSLREAIEKFYSPNQCSYLVNRVEDSKDEKHESEMILSLKDRESPSQSNQCSYLVNKIEDSKVEKYESDMIVSLNDNESPSLSNPVPSPNRSETLKEDSELVLNVVKEKTWSEDLVSKDLTPDIVKLSPKGIFTACQDIQENDVCVSLGQTSSYPLFLGRVKDKMEKASSSSQSNVVQSSLLKFVTVNKRKYDDSFSVLSEMPVLRDRINSCQTRKITSQMCTSFSDEFDCDTPDADKSVCPEISLSNGADINHKWSTMERFKKHNEDVSLPNAALESSHCENLSETAECIRPTRTLTCPILQFDLNNLRRRRFQRMSSLHSTTITNCKMRVVRCYTDATLARSQAENCEKKEESLAAATIELERFFRKQDFRRMKVIPITYI</sequence>
<dbReference type="SUPFAM" id="SSF55874">
    <property type="entry name" value="ATPase domain of HSP90 chaperone/DNA topoisomerase II/histidine kinase"/>
    <property type="match status" value="1"/>
</dbReference>
<dbReference type="GO" id="GO:0016887">
    <property type="term" value="F:ATP hydrolysis activity"/>
    <property type="evidence" value="ECO:0000318"/>
    <property type="project" value="GO_Central"/>
</dbReference>
<dbReference type="PANTHER" id="PTHR10073:SF52">
    <property type="entry name" value="MISMATCH REPAIR ENDONUCLEASE PMS2"/>
    <property type="match status" value="1"/>
</dbReference>
<reference evidence="6" key="1">
    <citation type="journal article" date="2016" name="Nature">
        <title>The genome of the seagrass Zostera marina reveals angiosperm adaptation to the sea.</title>
        <authorList>
            <person name="Olsen J.L."/>
            <person name="Rouze P."/>
            <person name="Verhelst B."/>
            <person name="Lin Y.-C."/>
            <person name="Bayer T."/>
            <person name="Collen J."/>
            <person name="Dattolo E."/>
            <person name="De Paoli E."/>
            <person name="Dittami S."/>
            <person name="Maumus F."/>
            <person name="Michel G."/>
            <person name="Kersting A."/>
            <person name="Lauritano C."/>
            <person name="Lohaus R."/>
            <person name="Toepel M."/>
            <person name="Tonon T."/>
            <person name="Vanneste K."/>
            <person name="Amirebrahimi M."/>
            <person name="Brakel J."/>
            <person name="Bostroem C."/>
            <person name="Chovatia M."/>
            <person name="Grimwood J."/>
            <person name="Jenkins J.W."/>
            <person name="Jueterbock A."/>
            <person name="Mraz A."/>
            <person name="Stam W.T."/>
            <person name="Tice H."/>
            <person name="Bornberg-Bauer E."/>
            <person name="Green P.J."/>
            <person name="Pearson G.A."/>
            <person name="Procaccini G."/>
            <person name="Duarte C.M."/>
            <person name="Schmutz J."/>
            <person name="Reusch T.B.H."/>
            <person name="Van de Peer Y."/>
        </authorList>
    </citation>
    <scope>NUCLEOTIDE SEQUENCE [LARGE SCALE GENOMIC DNA]</scope>
    <source>
        <strain evidence="6">cv. Finnish</strain>
    </source>
</reference>
<dbReference type="Pfam" id="PF01119">
    <property type="entry name" value="DNA_mis_repair"/>
    <property type="match status" value="1"/>
</dbReference>
<dbReference type="CDD" id="cd03484">
    <property type="entry name" value="MutL_Trans_hPMS_2_like"/>
    <property type="match status" value="1"/>
</dbReference>
<feature type="compositionally biased region" description="Low complexity" evidence="3">
    <location>
        <begin position="407"/>
        <end position="422"/>
    </location>
</feature>
<dbReference type="InterPro" id="IPR002099">
    <property type="entry name" value="MutL/Mlh/PMS"/>
</dbReference>
<dbReference type="STRING" id="29655.A0A0K9NNT8"/>
<evidence type="ECO:0000256" key="1">
    <source>
        <dbReference type="ARBA" id="ARBA00006082"/>
    </source>
</evidence>
<organism evidence="5 6">
    <name type="scientific">Zostera marina</name>
    <name type="common">Eelgrass</name>
    <dbReference type="NCBI Taxonomy" id="29655"/>
    <lineage>
        <taxon>Eukaryota</taxon>
        <taxon>Viridiplantae</taxon>
        <taxon>Streptophyta</taxon>
        <taxon>Embryophyta</taxon>
        <taxon>Tracheophyta</taxon>
        <taxon>Spermatophyta</taxon>
        <taxon>Magnoliopsida</taxon>
        <taxon>Liliopsida</taxon>
        <taxon>Zosteraceae</taxon>
        <taxon>Zostera</taxon>
    </lineage>
</organism>
<dbReference type="SUPFAM" id="SSF54211">
    <property type="entry name" value="Ribosomal protein S5 domain 2-like"/>
    <property type="match status" value="1"/>
</dbReference>
<dbReference type="GO" id="GO:0005524">
    <property type="term" value="F:ATP binding"/>
    <property type="evidence" value="ECO:0007669"/>
    <property type="project" value="InterPro"/>
</dbReference>
<dbReference type="InterPro" id="IPR014721">
    <property type="entry name" value="Ribsml_uS5_D2-typ_fold_subgr"/>
</dbReference>
<keyword evidence="2" id="KW-0227">DNA damage</keyword>
<accession>A0A0K9NNT8</accession>
<dbReference type="Gene3D" id="3.30.565.10">
    <property type="entry name" value="Histidine kinase-like ATPase, C-terminal domain"/>
    <property type="match status" value="1"/>
</dbReference>
<dbReference type="GO" id="GO:0140664">
    <property type="term" value="F:ATP-dependent DNA damage sensor activity"/>
    <property type="evidence" value="ECO:0007669"/>
    <property type="project" value="InterPro"/>
</dbReference>
<dbReference type="InterPro" id="IPR013507">
    <property type="entry name" value="DNA_mismatch_S5_2-like"/>
</dbReference>
<dbReference type="Pfam" id="PF13589">
    <property type="entry name" value="HATPase_c_3"/>
    <property type="match status" value="1"/>
</dbReference>
<dbReference type="FunFam" id="3.30.565.10:FF:000014">
    <property type="entry name" value="Mismatch repair endonuclease pms1, putative"/>
    <property type="match status" value="1"/>
</dbReference>
<dbReference type="CDD" id="cd16926">
    <property type="entry name" value="HATPase_MutL-MLH-PMS-like"/>
    <property type="match status" value="1"/>
</dbReference>
<dbReference type="OrthoDB" id="10254304at2759"/>
<dbReference type="SMART" id="SM01340">
    <property type="entry name" value="DNA_mis_repair"/>
    <property type="match status" value="1"/>
</dbReference>
<gene>
    <name evidence="5" type="ORF">ZOSMA_84G00580</name>
</gene>
<dbReference type="GO" id="GO:0030983">
    <property type="term" value="F:mismatched DNA binding"/>
    <property type="evidence" value="ECO:0007669"/>
    <property type="project" value="InterPro"/>
</dbReference>
<dbReference type="GO" id="GO:0006298">
    <property type="term" value="P:mismatch repair"/>
    <property type="evidence" value="ECO:0000318"/>
    <property type="project" value="GO_Central"/>
</dbReference>
<comment type="caution">
    <text evidence="5">The sequence shown here is derived from an EMBL/GenBank/DDBJ whole genome shotgun (WGS) entry which is preliminary data.</text>
</comment>
<feature type="domain" description="DNA mismatch repair protein S5" evidence="4">
    <location>
        <begin position="222"/>
        <end position="342"/>
    </location>
</feature>
<dbReference type="NCBIfam" id="TIGR00585">
    <property type="entry name" value="mutl"/>
    <property type="match status" value="1"/>
</dbReference>
<dbReference type="EMBL" id="LFYR01002048">
    <property type="protein sequence ID" value="KMZ57620.1"/>
    <property type="molecule type" value="Genomic_DNA"/>
</dbReference>
<dbReference type="PANTHER" id="PTHR10073">
    <property type="entry name" value="DNA MISMATCH REPAIR PROTEIN MLH, PMS, MUTL"/>
    <property type="match status" value="1"/>
</dbReference>
<dbReference type="GO" id="GO:0032389">
    <property type="term" value="C:MutLalpha complex"/>
    <property type="evidence" value="ECO:0000318"/>
    <property type="project" value="GO_Central"/>
</dbReference>
<feature type="region of interest" description="Disordered" evidence="3">
    <location>
        <begin position="405"/>
        <end position="425"/>
    </location>
</feature>
<protein>
    <submittedName>
        <fullName evidence="5">MutL DNA mismatch repair protein</fullName>
    </submittedName>
</protein>